<feature type="transmembrane region" description="Helical" evidence="1">
    <location>
        <begin position="228"/>
        <end position="247"/>
    </location>
</feature>
<protein>
    <submittedName>
        <fullName evidence="2">Uncharacterized protein</fullName>
    </submittedName>
</protein>
<organism evidence="2 3">
    <name type="scientific">Chryseobacterium indologenes</name>
    <name type="common">Flavobacterium indologenes</name>
    <dbReference type="NCBI Taxonomy" id="253"/>
    <lineage>
        <taxon>Bacteria</taxon>
        <taxon>Pseudomonadati</taxon>
        <taxon>Bacteroidota</taxon>
        <taxon>Flavobacteriia</taxon>
        <taxon>Flavobacteriales</taxon>
        <taxon>Weeksellaceae</taxon>
        <taxon>Chryseobacterium group</taxon>
        <taxon>Chryseobacterium</taxon>
    </lineage>
</organism>
<proteinExistence type="predicted"/>
<accession>A0A0N0ITS1</accession>
<dbReference type="PATRIC" id="fig|253.9.peg.3213"/>
<sequence>MEKLSTNGNLKNIKFKKHNQANSNLSMNKVTNQLKYLSKLSATFLFSVLKIYGIGVLSTVIVMIVGIYILSASFGSGLGHSGAYLFIVAAITTKPVSASLFFLLMIAAPFFIGIFSTKYAMSNVISRLVQDHSETLLVPAIDKVIDKFRTGQPAVVRNSADYALVKIQLLNEFKNSSENKIIKKILSYALKKMSFDELDLKSGNINFYDIIKTKLIEKLHELAEPSAMIFYIYVGLQWLSLALLYFLNI</sequence>
<dbReference type="RefSeq" id="WP_131724444.1">
    <property type="nucleotide sequence ID" value="NZ_LJOD01000030.1"/>
</dbReference>
<keyword evidence="1" id="KW-0812">Transmembrane</keyword>
<reference evidence="3" key="2">
    <citation type="submission" date="2015-09" db="EMBL/GenBank/DDBJ databases">
        <title>Draft genome sequence of a multidrug-resistant Chryseobacterium indologenes isolate from Malaysia.</title>
        <authorList>
            <person name="Yu C.Y."/>
            <person name="Ang G.Y."/>
            <person name="Chan K.-G."/>
        </authorList>
    </citation>
    <scope>NUCLEOTIDE SEQUENCE [LARGE SCALE GENOMIC DNA]</scope>
    <source>
        <strain evidence="3">CI_885</strain>
    </source>
</reference>
<evidence type="ECO:0000256" key="1">
    <source>
        <dbReference type="SAM" id="Phobius"/>
    </source>
</evidence>
<feature type="transmembrane region" description="Helical" evidence="1">
    <location>
        <begin position="83"/>
        <end position="112"/>
    </location>
</feature>
<dbReference type="AlphaFoldDB" id="A0A0N0ITS1"/>
<evidence type="ECO:0000313" key="2">
    <source>
        <dbReference type="EMBL" id="KPE49011.1"/>
    </source>
</evidence>
<gene>
    <name evidence="2" type="ORF">AOB46_22290</name>
</gene>
<comment type="caution">
    <text evidence="2">The sequence shown here is derived from an EMBL/GenBank/DDBJ whole genome shotgun (WGS) entry which is preliminary data.</text>
</comment>
<feature type="transmembrane region" description="Helical" evidence="1">
    <location>
        <begin position="44"/>
        <end position="71"/>
    </location>
</feature>
<reference evidence="2 3" key="1">
    <citation type="journal article" date="2015" name="Genom Data">
        <title>Draft genome sequence of a multidrug-resistant Chryseobacterium indologenes isolate from Malaysia.</title>
        <authorList>
            <person name="Yu C.Y."/>
            <person name="Ang G.Y."/>
            <person name="Cheng H.J."/>
            <person name="Cheong Y.M."/>
            <person name="Yin W.F."/>
            <person name="Chan K.G."/>
        </authorList>
    </citation>
    <scope>NUCLEOTIDE SEQUENCE [LARGE SCALE GENOMIC DNA]</scope>
    <source>
        <strain evidence="2 3">CI_885</strain>
    </source>
</reference>
<name>A0A0N0ITS1_CHRID</name>
<dbReference type="Proteomes" id="UP000037953">
    <property type="component" value="Unassembled WGS sequence"/>
</dbReference>
<evidence type="ECO:0000313" key="3">
    <source>
        <dbReference type="Proteomes" id="UP000037953"/>
    </source>
</evidence>
<keyword evidence="1" id="KW-0472">Membrane</keyword>
<keyword evidence="1" id="KW-1133">Transmembrane helix</keyword>
<dbReference type="OrthoDB" id="705212at2"/>
<dbReference type="EMBL" id="LJOD01000030">
    <property type="protein sequence ID" value="KPE49011.1"/>
    <property type="molecule type" value="Genomic_DNA"/>
</dbReference>